<dbReference type="GO" id="GO:0008422">
    <property type="term" value="F:beta-glucosidase activity"/>
    <property type="evidence" value="ECO:0007669"/>
    <property type="project" value="UniProtKB-EC"/>
</dbReference>
<dbReference type="Proteomes" id="UP000663850">
    <property type="component" value="Unassembled WGS sequence"/>
</dbReference>
<evidence type="ECO:0000256" key="2">
    <source>
        <dbReference type="ARBA" id="ARBA00004613"/>
    </source>
</evidence>
<dbReference type="GO" id="GO:0005576">
    <property type="term" value="C:extracellular region"/>
    <property type="evidence" value="ECO:0007669"/>
    <property type="project" value="UniProtKB-SubCell"/>
</dbReference>
<evidence type="ECO:0000256" key="4">
    <source>
        <dbReference type="ARBA" id="ARBA00012744"/>
    </source>
</evidence>
<comment type="function">
    <text evidence="9">Beta-glucosidases are one of a number of cellulolytic enzymes involved in the degradation of cellulosic biomass. Catalyzes the last step releasing glucose from the inhibitory cellobiose.</text>
</comment>
<dbReference type="PANTHER" id="PTHR42715">
    <property type="entry name" value="BETA-GLUCOSIDASE"/>
    <property type="match status" value="1"/>
</dbReference>
<evidence type="ECO:0000256" key="3">
    <source>
        <dbReference type="ARBA" id="ARBA00005336"/>
    </source>
</evidence>
<evidence type="ECO:0000256" key="6">
    <source>
        <dbReference type="ARBA" id="ARBA00022729"/>
    </source>
</evidence>
<comment type="caution">
    <text evidence="11">The sequence shown here is derived from an EMBL/GenBank/DDBJ whole genome shotgun (WGS) entry which is preliminary data.</text>
</comment>
<evidence type="ECO:0000256" key="9">
    <source>
        <dbReference type="ARBA" id="ARBA00024983"/>
    </source>
</evidence>
<evidence type="ECO:0000313" key="12">
    <source>
        <dbReference type="Proteomes" id="UP000663850"/>
    </source>
</evidence>
<reference evidence="11" key="1">
    <citation type="submission" date="2021-01" db="EMBL/GenBank/DDBJ databases">
        <authorList>
            <person name="Kaushik A."/>
        </authorList>
    </citation>
    <scope>NUCLEOTIDE SEQUENCE</scope>
    <source>
        <strain evidence="11">Type strain: AG8-Rh-89/</strain>
    </source>
</reference>
<protein>
    <recommendedName>
        <fullName evidence="4">beta-glucosidase</fullName>
        <ecNumber evidence="4">3.2.1.21</ecNumber>
    </recommendedName>
</protein>
<dbReference type="EMBL" id="CAJMWZ010004117">
    <property type="protein sequence ID" value="CAE6484667.1"/>
    <property type="molecule type" value="Genomic_DNA"/>
</dbReference>
<gene>
    <name evidence="11" type="ORF">RDB_LOCUS78537</name>
</gene>
<comment type="similarity">
    <text evidence="3">Belongs to the glycosyl hydrolase 3 family.</text>
</comment>
<keyword evidence="5" id="KW-0964">Secreted</keyword>
<keyword evidence="6" id="KW-0732">Signal</keyword>
<comment type="catalytic activity">
    <reaction evidence="1">
        <text>Hydrolysis of terminal, non-reducing beta-D-glucosyl residues with release of beta-D-glucose.</text>
        <dbReference type="EC" id="3.2.1.21"/>
    </reaction>
</comment>
<accession>A0A8H3CKC5</accession>
<sequence length="145" mass="16268">MLEWRGDQKQRRNKHRCLVRTIQLALSSDTHFPTSPRLHEPIFKISFMVKHTEKVAGSEVAQLYLTPPASLDEPPSVLRGFSKVQLDSGKSKQVDLILSRYDLSIWGVTRQGSAKVNNSVGVWVGGSSRDVNIESIPVYDHIVSN</sequence>
<evidence type="ECO:0000256" key="5">
    <source>
        <dbReference type="ARBA" id="ARBA00022525"/>
    </source>
</evidence>
<keyword evidence="7" id="KW-0378">Hydrolase</keyword>
<proteinExistence type="inferred from homology"/>
<dbReference type="InterPro" id="IPR013783">
    <property type="entry name" value="Ig-like_fold"/>
</dbReference>
<dbReference type="EC" id="3.2.1.21" evidence="4"/>
<evidence type="ECO:0000259" key="10">
    <source>
        <dbReference type="SMART" id="SM01217"/>
    </source>
</evidence>
<dbReference type="InterPro" id="IPR050288">
    <property type="entry name" value="Cellulose_deg_GH3"/>
</dbReference>
<dbReference type="InterPro" id="IPR026891">
    <property type="entry name" value="Fn3-like"/>
</dbReference>
<feature type="domain" description="Fibronectin type III-like" evidence="10">
    <location>
        <begin position="59"/>
        <end position="128"/>
    </location>
</feature>
<dbReference type="SMART" id="SM01217">
    <property type="entry name" value="Fn3_like"/>
    <property type="match status" value="1"/>
</dbReference>
<dbReference type="AlphaFoldDB" id="A0A8H3CKC5"/>
<name>A0A8H3CKC5_9AGAM</name>
<dbReference type="PANTHER" id="PTHR42715:SF12">
    <property type="entry name" value="BETA-GLUCOSIDASE G-RELATED"/>
    <property type="match status" value="1"/>
</dbReference>
<dbReference type="GO" id="GO:0009251">
    <property type="term" value="P:glucan catabolic process"/>
    <property type="evidence" value="ECO:0007669"/>
    <property type="project" value="TreeGrafter"/>
</dbReference>
<evidence type="ECO:0000256" key="1">
    <source>
        <dbReference type="ARBA" id="ARBA00000448"/>
    </source>
</evidence>
<evidence type="ECO:0000256" key="7">
    <source>
        <dbReference type="ARBA" id="ARBA00022801"/>
    </source>
</evidence>
<dbReference type="Pfam" id="PF14310">
    <property type="entry name" value="Fn3-like"/>
    <property type="match status" value="1"/>
</dbReference>
<keyword evidence="8" id="KW-0326">Glycosidase</keyword>
<organism evidence="11 12">
    <name type="scientific">Rhizoctonia solani</name>
    <dbReference type="NCBI Taxonomy" id="456999"/>
    <lineage>
        <taxon>Eukaryota</taxon>
        <taxon>Fungi</taxon>
        <taxon>Dikarya</taxon>
        <taxon>Basidiomycota</taxon>
        <taxon>Agaricomycotina</taxon>
        <taxon>Agaricomycetes</taxon>
        <taxon>Cantharellales</taxon>
        <taxon>Ceratobasidiaceae</taxon>
        <taxon>Rhizoctonia</taxon>
    </lineage>
</organism>
<evidence type="ECO:0000256" key="8">
    <source>
        <dbReference type="ARBA" id="ARBA00023295"/>
    </source>
</evidence>
<evidence type="ECO:0000313" key="11">
    <source>
        <dbReference type="EMBL" id="CAE6484667.1"/>
    </source>
</evidence>
<comment type="subcellular location">
    <subcellularLocation>
        <location evidence="2">Secreted</location>
    </subcellularLocation>
</comment>
<dbReference type="Gene3D" id="2.60.40.10">
    <property type="entry name" value="Immunoglobulins"/>
    <property type="match status" value="1"/>
</dbReference>